<feature type="binding site" evidence="8">
    <location>
        <begin position="514"/>
        <end position="520"/>
    </location>
    <ligand>
        <name>S-adenosyl-L-methionine</name>
        <dbReference type="ChEBI" id="CHEBI:59789"/>
    </ligand>
</feature>
<evidence type="ECO:0000313" key="11">
    <source>
        <dbReference type="EMBL" id="CAK9081729.1"/>
    </source>
</evidence>
<dbReference type="PROSITE" id="PS51686">
    <property type="entry name" value="SAM_MT_RSMB_NOP"/>
    <property type="match status" value="1"/>
</dbReference>
<comment type="caution">
    <text evidence="11">The sequence shown here is derived from an EMBL/GenBank/DDBJ whole genome shotgun (WGS) entry which is preliminary data.</text>
</comment>
<dbReference type="EMBL" id="CAXAMM010038884">
    <property type="protein sequence ID" value="CAK9081729.1"/>
    <property type="molecule type" value="Genomic_DNA"/>
</dbReference>
<proteinExistence type="inferred from homology"/>
<dbReference type="InterPro" id="IPR011990">
    <property type="entry name" value="TPR-like_helical_dom_sf"/>
</dbReference>
<evidence type="ECO:0000313" key="12">
    <source>
        <dbReference type="Proteomes" id="UP001642464"/>
    </source>
</evidence>
<keyword evidence="12" id="KW-1185">Reference proteome</keyword>
<feature type="repeat" description="PPR" evidence="7">
    <location>
        <begin position="11"/>
        <end position="45"/>
    </location>
</feature>
<name>A0ABP0Q406_9DINO</name>
<reference evidence="11 12" key="1">
    <citation type="submission" date="2024-02" db="EMBL/GenBank/DDBJ databases">
        <authorList>
            <person name="Chen Y."/>
            <person name="Shah S."/>
            <person name="Dougan E. K."/>
            <person name="Thang M."/>
            <person name="Chan C."/>
        </authorList>
    </citation>
    <scope>NUCLEOTIDE SEQUENCE [LARGE SCALE GENOMIC DNA]</scope>
</reference>
<protein>
    <submittedName>
        <fullName evidence="11">Ribosomal RNA small subunit methyltransferase F (16S rRNA m5C1407 methyltransferase) (rRNA (cytosine-C(5)-)-methyltransferase RsmF)</fullName>
    </submittedName>
</protein>
<dbReference type="InterPro" id="IPR023267">
    <property type="entry name" value="RCMT"/>
</dbReference>
<dbReference type="InterPro" id="IPR002885">
    <property type="entry name" value="PPR_rpt"/>
</dbReference>
<dbReference type="Pfam" id="PF01535">
    <property type="entry name" value="PPR"/>
    <property type="match status" value="5"/>
</dbReference>
<dbReference type="Proteomes" id="UP001642464">
    <property type="component" value="Unassembled WGS sequence"/>
</dbReference>
<evidence type="ECO:0000256" key="7">
    <source>
        <dbReference type="PROSITE-ProRule" id="PRU00708"/>
    </source>
</evidence>
<feature type="binding site" evidence="8">
    <location>
        <position position="586"/>
    </location>
    <ligand>
        <name>S-adenosyl-L-methionine</name>
        <dbReference type="ChEBI" id="CHEBI:59789"/>
    </ligand>
</feature>
<comment type="similarity">
    <text evidence="8">Belongs to the class I-like SAM-binding methyltransferase superfamily. RsmB/NOP family.</text>
</comment>
<keyword evidence="5" id="KW-0677">Repeat</keyword>
<dbReference type="CDD" id="cd02440">
    <property type="entry name" value="AdoMet_MTases"/>
    <property type="match status" value="1"/>
</dbReference>
<dbReference type="GO" id="GO:0032259">
    <property type="term" value="P:methylation"/>
    <property type="evidence" value="ECO:0007669"/>
    <property type="project" value="UniProtKB-KW"/>
</dbReference>
<evidence type="ECO:0000256" key="2">
    <source>
        <dbReference type="ARBA" id="ARBA00022603"/>
    </source>
</evidence>
<dbReference type="Gene3D" id="3.30.70.1170">
    <property type="entry name" value="Sun protein, domain 3"/>
    <property type="match status" value="1"/>
</dbReference>
<keyword evidence="4 8" id="KW-0949">S-adenosyl-L-methionine</keyword>
<dbReference type="PANTHER" id="PTHR47447">
    <property type="entry name" value="OS03G0856100 PROTEIN"/>
    <property type="match status" value="1"/>
</dbReference>
<dbReference type="InterPro" id="IPR029063">
    <property type="entry name" value="SAM-dependent_MTases_sf"/>
</dbReference>
<dbReference type="InterPro" id="IPR031341">
    <property type="entry name" value="Methyltr_RsmF_N"/>
</dbReference>
<dbReference type="GO" id="GO:0008168">
    <property type="term" value="F:methyltransferase activity"/>
    <property type="evidence" value="ECO:0007669"/>
    <property type="project" value="UniProtKB-KW"/>
</dbReference>
<feature type="binding site" evidence="8">
    <location>
        <position position="568"/>
    </location>
    <ligand>
        <name>S-adenosyl-L-methionine</name>
        <dbReference type="ChEBI" id="CHEBI:59789"/>
    </ligand>
</feature>
<feature type="domain" description="SAM-dependent MTase RsmB/NOP-type" evidence="10">
    <location>
        <begin position="414"/>
        <end position="714"/>
    </location>
</feature>
<evidence type="ECO:0000259" key="10">
    <source>
        <dbReference type="PROSITE" id="PS51686"/>
    </source>
</evidence>
<dbReference type="PANTHER" id="PTHR47447:SF24">
    <property type="entry name" value="PENTATRICOPEPTIDE REPEAT-CONTAINING PROTEIN"/>
    <property type="match status" value="1"/>
</dbReference>
<evidence type="ECO:0000256" key="5">
    <source>
        <dbReference type="ARBA" id="ARBA00022737"/>
    </source>
</evidence>
<feature type="active site" description="Nucleophile" evidence="8">
    <location>
        <position position="646"/>
    </location>
</feature>
<keyword evidence="1" id="KW-0963">Cytoplasm</keyword>
<keyword evidence="2 8" id="KW-0489">Methyltransferase</keyword>
<dbReference type="PRINTS" id="PR02008">
    <property type="entry name" value="RCMTFAMILY"/>
</dbReference>
<sequence length="869" mass="95570">MYGSGIQTLPDARTANGLLKSLVSEGKASEAKSLLHSLEERNCEITAFHYSTIVNAFRRASDWQTAVGMLTRMVQRKIQQDIVVYNQAINACARAASWQSALQLLAMLQGSLSPDSFTLNGVLAACSAGEQWQIGIQLISTMRALQMADAISFNSALRGCANSKQWSRALCLMQDMIEGLFSVDKITYTTVLSSLEHEWQLAMHLLQDMDRRQIQPDCLVCTAAVAICGRAFCWQEAARIFDQALAGGMPCDTPAYNALITAYGLGMQWEASLSLMHAMQGRKQADSITLSAAISACCDAGHWQSALRLLGATNQGRLNNSCYNAILGRCSWEAGLAVLDQMDLQKVEKDSLTYSTAIAALEQADKWEEAFRLLDERLVKTGDDRIRRPPFAPRSFLREVLPSEAGKALDLRRMVRSCSRASPIAFRVNPLKARQDVLDRLRRQGWQTSPLPWLGNGFLIQGRPPAGLSRPQLTGELYFQEPTSMLPAELLRLVMTESLAELKDPPSLTVLDLCAAPGSKSTQLGSWLMSMEPMGFLVANEPDEARAKKLDASLTRMAVTNSIVCTMDGRFISDLVPEAFDAVLVDVPCTCEGNVRKDATSLLRAAGTMRTGPAQHKEELVDRQQAILQSAWRALRPGGCLVYSTCTFDYWENEGQCMRFLSEMGQAEHPPIPIDVISYLGPLCGSGKANVGATQIMPHTFDVEGFFVSCFRKGRPCQNSRKQFEADGLRSSSQSLIEHFQLTAVSEEQSQEIQHLVSRTLGFEIDFSGRTLAESHGEIWMLPKLPPELAVLATAAKQPGVRVAVRLEDVLNLDDDLLLIAGEQAEKAKGMSNQDWAALNSGKEAGGKWSPSRSQRMARNRAMIQAATR</sequence>
<dbReference type="Gene3D" id="1.25.40.10">
    <property type="entry name" value="Tetratricopeptide repeat domain"/>
    <property type="match status" value="4"/>
</dbReference>
<dbReference type="Pfam" id="PF17125">
    <property type="entry name" value="Methyltr_RsmF_N"/>
    <property type="match status" value="1"/>
</dbReference>
<dbReference type="PROSITE" id="PS51375">
    <property type="entry name" value="PPR"/>
    <property type="match status" value="1"/>
</dbReference>
<evidence type="ECO:0000256" key="1">
    <source>
        <dbReference type="ARBA" id="ARBA00022490"/>
    </source>
</evidence>
<dbReference type="InterPro" id="IPR001678">
    <property type="entry name" value="MeTrfase_RsmB-F_NOP2_dom"/>
</dbReference>
<keyword evidence="6 8" id="KW-0694">RNA-binding</keyword>
<feature type="binding site" evidence="8">
    <location>
        <position position="541"/>
    </location>
    <ligand>
        <name>S-adenosyl-L-methionine</name>
        <dbReference type="ChEBI" id="CHEBI:59789"/>
    </ligand>
</feature>
<organism evidence="11 12">
    <name type="scientific">Durusdinium trenchii</name>
    <dbReference type="NCBI Taxonomy" id="1381693"/>
    <lineage>
        <taxon>Eukaryota</taxon>
        <taxon>Sar</taxon>
        <taxon>Alveolata</taxon>
        <taxon>Dinophyceae</taxon>
        <taxon>Suessiales</taxon>
        <taxon>Symbiodiniaceae</taxon>
        <taxon>Durusdinium</taxon>
    </lineage>
</organism>
<dbReference type="InterPro" id="IPR049560">
    <property type="entry name" value="MeTrfase_RsmB-F_NOP2_cat"/>
</dbReference>
<dbReference type="Pfam" id="PF01189">
    <property type="entry name" value="Methyltr_RsmB-F"/>
    <property type="match status" value="1"/>
</dbReference>
<dbReference type="Gene3D" id="3.40.50.150">
    <property type="entry name" value="Vaccinia Virus protein VP39"/>
    <property type="match status" value="1"/>
</dbReference>
<evidence type="ECO:0000256" key="8">
    <source>
        <dbReference type="PROSITE-ProRule" id="PRU01023"/>
    </source>
</evidence>
<gene>
    <name evidence="11" type="ORF">SCF082_LOCUS38879</name>
</gene>
<dbReference type="SUPFAM" id="SSF53335">
    <property type="entry name" value="S-adenosyl-L-methionine-dependent methyltransferases"/>
    <property type="match status" value="1"/>
</dbReference>
<keyword evidence="3 8" id="KW-0808">Transferase</keyword>
<evidence type="ECO:0000256" key="6">
    <source>
        <dbReference type="ARBA" id="ARBA00022884"/>
    </source>
</evidence>
<accession>A0ABP0Q406</accession>
<evidence type="ECO:0000256" key="3">
    <source>
        <dbReference type="ARBA" id="ARBA00022679"/>
    </source>
</evidence>
<evidence type="ECO:0000256" key="4">
    <source>
        <dbReference type="ARBA" id="ARBA00022691"/>
    </source>
</evidence>
<evidence type="ECO:0000256" key="9">
    <source>
        <dbReference type="SAM" id="MobiDB-lite"/>
    </source>
</evidence>
<feature type="region of interest" description="Disordered" evidence="9">
    <location>
        <begin position="841"/>
        <end position="869"/>
    </location>
</feature>